<evidence type="ECO:0000313" key="2">
    <source>
        <dbReference type="Proteomes" id="UP000555564"/>
    </source>
</evidence>
<comment type="caution">
    <text evidence="1">The sequence shown here is derived from an EMBL/GenBank/DDBJ whole genome shotgun (WGS) entry which is preliminary data.</text>
</comment>
<dbReference type="PANTHER" id="PTHR35007">
    <property type="entry name" value="INTEGRAL MEMBRANE PROTEIN-RELATED"/>
    <property type="match status" value="1"/>
</dbReference>
<evidence type="ECO:0000313" key="1">
    <source>
        <dbReference type="EMBL" id="MBB6471295.1"/>
    </source>
</evidence>
<dbReference type="Proteomes" id="UP000555564">
    <property type="component" value="Unassembled WGS sequence"/>
</dbReference>
<name>A0A7X0IA52_9ACTN</name>
<dbReference type="AlphaFoldDB" id="A0A7X0IA52"/>
<protein>
    <submittedName>
        <fullName evidence="1">Tight adherence protein B</fullName>
    </submittedName>
</protein>
<dbReference type="PANTHER" id="PTHR35007:SF4">
    <property type="entry name" value="CONSERVED TRANSMEMBRANE PROTEIN-RELATED"/>
    <property type="match status" value="1"/>
</dbReference>
<reference evidence="1 2" key="1">
    <citation type="submission" date="2020-08" db="EMBL/GenBank/DDBJ databases">
        <title>Sequencing the genomes of 1000 actinobacteria strains.</title>
        <authorList>
            <person name="Klenk H.-P."/>
        </authorList>
    </citation>
    <scope>NUCLEOTIDE SEQUENCE [LARGE SCALE GENOMIC DNA]</scope>
    <source>
        <strain evidence="1 2">DSM 44936</strain>
    </source>
</reference>
<keyword evidence="2" id="KW-1185">Reference proteome</keyword>
<gene>
    <name evidence="1" type="ORF">BJ992_000726</name>
</gene>
<proteinExistence type="predicted"/>
<accession>A0A7X0IA52</accession>
<dbReference type="EMBL" id="JACHIU010000001">
    <property type="protein sequence ID" value="MBB6471295.1"/>
    <property type="molecule type" value="Genomic_DNA"/>
</dbReference>
<sequence length="262" mass="27588">MIWSAMGLIVAATLMWSTAGEAAARLRALNRSRDGAMITSSWRDPGAHLRTLLRRRPAGRRIHARWEQFTGRFGATRRRAAWQKASIAVCQGIVAELAVGRPPGDALARTLTDLDCPDPELLHPVIAAARDGGDVPAALTDAAAPHGTEGLRRLAACWQVGPTVGTGLTALLERVIAALRDSASHRAEVASQLAAPRATARLLAALPALGLLLGTALGLRPFAFLLHTPAGLACLSLGVTLTTAGLTWTHHLTLRALATDTT</sequence>
<organism evidence="1 2">
    <name type="scientific">Sphaerisporangium rubeum</name>
    <dbReference type="NCBI Taxonomy" id="321317"/>
    <lineage>
        <taxon>Bacteria</taxon>
        <taxon>Bacillati</taxon>
        <taxon>Actinomycetota</taxon>
        <taxon>Actinomycetes</taxon>
        <taxon>Streptosporangiales</taxon>
        <taxon>Streptosporangiaceae</taxon>
        <taxon>Sphaerisporangium</taxon>
    </lineage>
</organism>
<dbReference type="RefSeq" id="WP_184978533.1">
    <property type="nucleotide sequence ID" value="NZ_BAAALO010000028.1"/>
</dbReference>